<name>A0A2J6T9E6_9HELO</name>
<sequence length="286" mass="32263">MSLWARLFFISIAIASAQTAAPGQNDYRFPNSQVLATQQKVANYNHPLREMVGGGEQKDIKYAFLDSKMLQVGCPSEQATIGLPLLPLRNWNEAHTHLDRHSGTHSIRNTTKTSHLEMMDIWNHRKIDHLEFVKVEVLQHDRMQVVTHPDFDAPVLIKTASFPWEILSLEREATVYGLLHGSGATPEFHGHVTEGGRVIGFITEYIAEVPSIRGRNMQGCLAALRTLHRRGIAHGDAHDGNCLIRKDGSAVLIDFELSVETWSLEEFERDLDIIGRCIQELSEHPY</sequence>
<dbReference type="InterPro" id="IPR011009">
    <property type="entry name" value="Kinase-like_dom_sf"/>
</dbReference>
<feature type="signal peptide" evidence="1">
    <location>
        <begin position="1"/>
        <end position="19"/>
    </location>
</feature>
<dbReference type="Proteomes" id="UP000235371">
    <property type="component" value="Unassembled WGS sequence"/>
</dbReference>
<feature type="chain" id="PRO_5014402891" description="Protein kinase domain-containing protein" evidence="1">
    <location>
        <begin position="20"/>
        <end position="286"/>
    </location>
</feature>
<dbReference type="GeneID" id="36588375"/>
<organism evidence="2 3">
    <name type="scientific">Hyaloscypha bicolor E</name>
    <dbReference type="NCBI Taxonomy" id="1095630"/>
    <lineage>
        <taxon>Eukaryota</taxon>
        <taxon>Fungi</taxon>
        <taxon>Dikarya</taxon>
        <taxon>Ascomycota</taxon>
        <taxon>Pezizomycotina</taxon>
        <taxon>Leotiomycetes</taxon>
        <taxon>Helotiales</taxon>
        <taxon>Hyaloscyphaceae</taxon>
        <taxon>Hyaloscypha</taxon>
        <taxon>Hyaloscypha bicolor</taxon>
    </lineage>
</organism>
<evidence type="ECO:0000256" key="1">
    <source>
        <dbReference type="SAM" id="SignalP"/>
    </source>
</evidence>
<dbReference type="InParanoid" id="A0A2J6T9E6"/>
<evidence type="ECO:0008006" key="4">
    <source>
        <dbReference type="Google" id="ProtNLM"/>
    </source>
</evidence>
<dbReference type="SUPFAM" id="SSF56112">
    <property type="entry name" value="Protein kinase-like (PK-like)"/>
    <property type="match status" value="1"/>
</dbReference>
<reference evidence="2 3" key="1">
    <citation type="submission" date="2016-04" db="EMBL/GenBank/DDBJ databases">
        <title>A degradative enzymes factory behind the ericoid mycorrhizal symbiosis.</title>
        <authorList>
            <consortium name="DOE Joint Genome Institute"/>
            <person name="Martino E."/>
            <person name="Morin E."/>
            <person name="Grelet G."/>
            <person name="Kuo A."/>
            <person name="Kohler A."/>
            <person name="Daghino S."/>
            <person name="Barry K."/>
            <person name="Choi C."/>
            <person name="Cichocki N."/>
            <person name="Clum A."/>
            <person name="Copeland A."/>
            <person name="Hainaut M."/>
            <person name="Haridas S."/>
            <person name="Labutti K."/>
            <person name="Lindquist E."/>
            <person name="Lipzen A."/>
            <person name="Khouja H.-R."/>
            <person name="Murat C."/>
            <person name="Ohm R."/>
            <person name="Olson A."/>
            <person name="Spatafora J."/>
            <person name="Veneault-Fourrey C."/>
            <person name="Henrissat B."/>
            <person name="Grigoriev I."/>
            <person name="Martin F."/>
            <person name="Perotto S."/>
        </authorList>
    </citation>
    <scope>NUCLEOTIDE SEQUENCE [LARGE SCALE GENOMIC DNA]</scope>
    <source>
        <strain evidence="2 3">E</strain>
    </source>
</reference>
<accession>A0A2J6T9E6</accession>
<dbReference type="EMBL" id="KZ613813">
    <property type="protein sequence ID" value="PMD59622.1"/>
    <property type="molecule type" value="Genomic_DNA"/>
</dbReference>
<keyword evidence="3" id="KW-1185">Reference proteome</keyword>
<proteinExistence type="predicted"/>
<protein>
    <recommendedName>
        <fullName evidence="4">Protein kinase domain-containing protein</fullName>
    </recommendedName>
</protein>
<evidence type="ECO:0000313" key="3">
    <source>
        <dbReference type="Proteomes" id="UP000235371"/>
    </source>
</evidence>
<evidence type="ECO:0000313" key="2">
    <source>
        <dbReference type="EMBL" id="PMD59622.1"/>
    </source>
</evidence>
<dbReference type="STRING" id="1095630.A0A2J6T9E6"/>
<keyword evidence="1" id="KW-0732">Signal</keyword>
<dbReference type="RefSeq" id="XP_024736526.1">
    <property type="nucleotide sequence ID" value="XM_024880298.1"/>
</dbReference>
<dbReference type="AlphaFoldDB" id="A0A2J6T9E6"/>
<dbReference type="OrthoDB" id="2687876at2759"/>
<dbReference type="Gene3D" id="1.10.510.10">
    <property type="entry name" value="Transferase(Phosphotransferase) domain 1"/>
    <property type="match status" value="1"/>
</dbReference>
<gene>
    <name evidence="2" type="ORF">K444DRAFT_613193</name>
</gene>